<dbReference type="Proteomes" id="UP000619479">
    <property type="component" value="Unassembled WGS sequence"/>
</dbReference>
<evidence type="ECO:0000259" key="1">
    <source>
        <dbReference type="Pfam" id="PF01636"/>
    </source>
</evidence>
<dbReference type="InterPro" id="IPR011009">
    <property type="entry name" value="Kinase-like_dom_sf"/>
</dbReference>
<dbReference type="AlphaFoldDB" id="A0A919M4B7"/>
<reference evidence="2" key="1">
    <citation type="submission" date="2021-01" db="EMBL/GenBank/DDBJ databases">
        <title>Whole genome shotgun sequence of Actinoplanes cyaneus NBRC 14990.</title>
        <authorList>
            <person name="Komaki H."/>
            <person name="Tamura T."/>
        </authorList>
    </citation>
    <scope>NUCLEOTIDE SEQUENCE</scope>
    <source>
        <strain evidence="2">NBRC 14990</strain>
    </source>
</reference>
<dbReference type="InterPro" id="IPR002575">
    <property type="entry name" value="Aminoglycoside_PTrfase"/>
</dbReference>
<feature type="domain" description="Aminoglycoside phosphotransferase" evidence="1">
    <location>
        <begin position="34"/>
        <end position="278"/>
    </location>
</feature>
<dbReference type="Gene3D" id="3.90.1200.10">
    <property type="match status" value="1"/>
</dbReference>
<dbReference type="Pfam" id="PF01636">
    <property type="entry name" value="APH"/>
    <property type="match status" value="1"/>
</dbReference>
<dbReference type="Gene3D" id="3.30.200.20">
    <property type="entry name" value="Phosphorylase Kinase, domain 1"/>
    <property type="match status" value="1"/>
</dbReference>
<comment type="caution">
    <text evidence="2">The sequence shown here is derived from an EMBL/GenBank/DDBJ whole genome shotgun (WGS) entry which is preliminary data.</text>
</comment>
<dbReference type="SUPFAM" id="SSF56112">
    <property type="entry name" value="Protein kinase-like (PK-like)"/>
    <property type="match status" value="1"/>
</dbReference>
<dbReference type="EMBL" id="BOMH01000001">
    <property type="protein sequence ID" value="GID62149.1"/>
    <property type="molecule type" value="Genomic_DNA"/>
</dbReference>
<keyword evidence="3" id="KW-1185">Reference proteome</keyword>
<organism evidence="2 3">
    <name type="scientific">Actinoplanes cyaneus</name>
    <dbReference type="NCBI Taxonomy" id="52696"/>
    <lineage>
        <taxon>Bacteria</taxon>
        <taxon>Bacillati</taxon>
        <taxon>Actinomycetota</taxon>
        <taxon>Actinomycetes</taxon>
        <taxon>Micromonosporales</taxon>
        <taxon>Micromonosporaceae</taxon>
        <taxon>Actinoplanes</taxon>
    </lineage>
</organism>
<evidence type="ECO:0000313" key="3">
    <source>
        <dbReference type="Proteomes" id="UP000619479"/>
    </source>
</evidence>
<sequence>MESITKNRQSTVVLRAMVERAYGPGEAPAGDDWCSELGHGWFNVAYRMRLRSGREVVLKIAPPPHIEVMTYERGAMATELTALRLIREQTAVPVPAVHFADRSHELCDADYFFMEFVDGDNLGMLRGKHSPAERATFNETLGALNRSLNAVAGPHFGPLDGPGFPTWRAAFLDMIEGVLRDGERRDVDLGHPYEAVRAAIAAHAHTLDEVTEPRFVEWDMWDNNVMVRDGRIVAIIDHERAFFGDPLIEAGFTGSEIPAYGDSSAFIRGYGRGPATPDERVRRRLYCLYLALIMTIETAYRHFPGTENYDWARVRIDETLALFDQA</sequence>
<dbReference type="RefSeq" id="WP_203737246.1">
    <property type="nucleotide sequence ID" value="NZ_BAAAUC010000002.1"/>
</dbReference>
<dbReference type="PANTHER" id="PTHR21310:SF15">
    <property type="entry name" value="AMINOGLYCOSIDE PHOSPHOTRANSFERASE DOMAIN-CONTAINING PROTEIN"/>
    <property type="match status" value="1"/>
</dbReference>
<dbReference type="PANTHER" id="PTHR21310">
    <property type="entry name" value="AMINOGLYCOSIDE PHOSPHOTRANSFERASE-RELATED-RELATED"/>
    <property type="match status" value="1"/>
</dbReference>
<proteinExistence type="predicted"/>
<gene>
    <name evidence="2" type="ORF">Acy02nite_00300</name>
</gene>
<name>A0A919M4B7_9ACTN</name>
<accession>A0A919M4B7</accession>
<protein>
    <submittedName>
        <fullName evidence="2">Aminoglycoside phosphotransferase</fullName>
    </submittedName>
</protein>
<dbReference type="InterPro" id="IPR051678">
    <property type="entry name" value="AGP_Transferase"/>
</dbReference>
<evidence type="ECO:0000313" key="2">
    <source>
        <dbReference type="EMBL" id="GID62149.1"/>
    </source>
</evidence>